<keyword evidence="3" id="KW-0165">Cleavage on pair of basic residues</keyword>
<feature type="region of interest" description="Disordered" evidence="13">
    <location>
        <begin position="734"/>
        <end position="758"/>
    </location>
</feature>
<evidence type="ECO:0000256" key="4">
    <source>
        <dbReference type="ARBA" id="ARBA00022729"/>
    </source>
</evidence>
<dbReference type="InterPro" id="IPR023827">
    <property type="entry name" value="Peptidase_S8_Asp-AS"/>
</dbReference>
<dbReference type="SUPFAM" id="SSF52743">
    <property type="entry name" value="Subtilisin-like"/>
    <property type="match status" value="1"/>
</dbReference>
<dbReference type="Ensembl" id="ENSEBUT00000012411.1">
    <property type="protein sequence ID" value="ENSEBUP00000011835.1"/>
    <property type="gene ID" value="ENSEBUG00000007557.1"/>
</dbReference>
<accession>A0A8C4Q8V7</accession>
<dbReference type="GeneTree" id="ENSGT00940000157220"/>
<sequence>MIWRSGLFLLLYVLFRLPGSILGFRVFTNTWAARVVGGSPEAERLAHKHGFTYLGQVRWLEQQVARPRRKRDLFTIPTDPKYPVQWYLHNKHGQDLNVEAAWRQGITGRGIVITILDDGIEKNHPDLANNYDSGASFDVNGNDPDPQPRYTPLNENRHGTRCAGEVAAIANDICGVGVAYNARIGGVRMLDGDVTDAVEARSISLNPQHISVYSASWGPEDDGRTVDGPAYLAKQAFEDGIRRGRDGLGSIFVWASGNGGRDRDNCNCDGYTNSIYTLSISSSTQNGNVPWYSEACSSTLATTYSSGANGEQQIVTTDLRMRCTDYHTGTSASAPLAAGIIALVLEANPNLTWRDMQHLVVQTSNPTYLHARDWQLNGANRRVSHSFGYGMLDAGALVDKAKTWNTVHPQRICSIVIDDVKHPISQHLSLSRHLDACFGTDNRVSHLEHVEAKLSLSFSRRGNLAIYLTSPAGTKSTLLAPRPKDYSTEGFTNWSFMTTHNWDENPVGTWILTIDNMGPSWNTGELKDLKLIFYGTCPSCSPELGVPTVPTSVACVETNSAGLCVACKPPVLLFHNACVERCPDGYYHKLVDSTTKGTKLNLTTQPRLACQPCHVACASCWGPSDTNCYRCAPHAHLNMLGSVCVRQSQVSRATASQAELQALLGRQEFSVKQLVTLGCIAILLVFLGVFGTLQWYTRRARRKRGVVFGLHKDGLNSLTYKWLERRPCHSWAGVEEEDGEEGDRESGAECDSETGTRC</sequence>
<dbReference type="InterPro" id="IPR023828">
    <property type="entry name" value="Peptidase_S8_Ser-AS"/>
</dbReference>
<dbReference type="CDD" id="cd00064">
    <property type="entry name" value="FU"/>
    <property type="match status" value="2"/>
</dbReference>
<dbReference type="Pfam" id="PF00082">
    <property type="entry name" value="Peptidase_S8"/>
    <property type="match status" value="1"/>
</dbReference>
<dbReference type="CDD" id="cd04059">
    <property type="entry name" value="Peptidases_S8_Protein_convertases_Kexins_Furin-like"/>
    <property type="match status" value="1"/>
</dbReference>
<keyword evidence="6 11" id="KW-0720">Serine protease</keyword>
<evidence type="ECO:0000256" key="7">
    <source>
        <dbReference type="ARBA" id="ARBA00023145"/>
    </source>
</evidence>
<keyword evidence="14" id="KW-0812">Transmembrane</keyword>
<evidence type="ECO:0000256" key="13">
    <source>
        <dbReference type="SAM" id="MobiDB-lite"/>
    </source>
</evidence>
<evidence type="ECO:0000313" key="17">
    <source>
        <dbReference type="Proteomes" id="UP000694388"/>
    </source>
</evidence>
<dbReference type="InterPro" id="IPR000209">
    <property type="entry name" value="Peptidase_S8/S53_dom"/>
</dbReference>
<evidence type="ECO:0000256" key="3">
    <source>
        <dbReference type="ARBA" id="ARBA00022685"/>
    </source>
</evidence>
<evidence type="ECO:0000256" key="9">
    <source>
        <dbReference type="ARBA" id="ARBA00023180"/>
    </source>
</evidence>
<organism evidence="16 17">
    <name type="scientific">Eptatretus burgeri</name>
    <name type="common">Inshore hagfish</name>
    <dbReference type="NCBI Taxonomy" id="7764"/>
    <lineage>
        <taxon>Eukaryota</taxon>
        <taxon>Metazoa</taxon>
        <taxon>Chordata</taxon>
        <taxon>Craniata</taxon>
        <taxon>Vertebrata</taxon>
        <taxon>Cyclostomata</taxon>
        <taxon>Myxini</taxon>
        <taxon>Myxiniformes</taxon>
        <taxon>Myxinidae</taxon>
        <taxon>Eptatretinae</taxon>
        <taxon>Eptatretus</taxon>
    </lineage>
</organism>
<dbReference type="Gene3D" id="2.10.220.10">
    <property type="entry name" value="Hormone Receptor, Insulin-like Growth Factor Receptor 1, Chain A, domain 2"/>
    <property type="match status" value="1"/>
</dbReference>
<name>A0A8C4Q8V7_EPTBU</name>
<dbReference type="AlphaFoldDB" id="A0A8C4Q8V7"/>
<dbReference type="GO" id="GO:0016486">
    <property type="term" value="P:peptide hormone processing"/>
    <property type="evidence" value="ECO:0007669"/>
    <property type="project" value="TreeGrafter"/>
</dbReference>
<reference evidence="16" key="1">
    <citation type="submission" date="2025-08" db="UniProtKB">
        <authorList>
            <consortium name="Ensembl"/>
        </authorList>
    </citation>
    <scope>IDENTIFICATION</scope>
</reference>
<evidence type="ECO:0000256" key="6">
    <source>
        <dbReference type="ARBA" id="ARBA00022825"/>
    </source>
</evidence>
<keyword evidence="8" id="KW-1015">Disulfide bond</keyword>
<evidence type="ECO:0000256" key="8">
    <source>
        <dbReference type="ARBA" id="ARBA00023157"/>
    </source>
</evidence>
<keyword evidence="5 11" id="KW-0378">Hydrolase</keyword>
<dbReference type="SUPFAM" id="SSF49785">
    <property type="entry name" value="Galactose-binding domain-like"/>
    <property type="match status" value="1"/>
</dbReference>
<keyword evidence="14" id="KW-1133">Transmembrane helix</keyword>
<dbReference type="PROSITE" id="PS51829">
    <property type="entry name" value="P_HOMO_B"/>
    <property type="match status" value="1"/>
</dbReference>
<dbReference type="InterPro" id="IPR015500">
    <property type="entry name" value="Peptidase_S8_subtilisin-rel"/>
</dbReference>
<dbReference type="FunFam" id="2.60.120.260:FF:000006">
    <property type="entry name" value="Proprotein convertase subtilisin/kexin type 5"/>
    <property type="match status" value="1"/>
</dbReference>
<keyword evidence="14" id="KW-0472">Membrane</keyword>
<evidence type="ECO:0000256" key="12">
    <source>
        <dbReference type="RuleBase" id="RU003355"/>
    </source>
</evidence>
<keyword evidence="2 11" id="KW-0645">Protease</keyword>
<dbReference type="PANTHER" id="PTHR42884">
    <property type="entry name" value="PROPROTEIN CONVERTASE SUBTILISIN/KEXIN-RELATED"/>
    <property type="match status" value="1"/>
</dbReference>
<evidence type="ECO:0000256" key="14">
    <source>
        <dbReference type="SAM" id="Phobius"/>
    </source>
</evidence>
<feature type="active site" description="Charge relay system" evidence="10 11">
    <location>
        <position position="117"/>
    </location>
</feature>
<reference evidence="16" key="2">
    <citation type="submission" date="2025-09" db="UniProtKB">
        <authorList>
            <consortium name="Ensembl"/>
        </authorList>
    </citation>
    <scope>IDENTIFICATION</scope>
</reference>
<dbReference type="InterPro" id="IPR038466">
    <property type="entry name" value="S8_pro-domain_sf"/>
</dbReference>
<dbReference type="SUPFAM" id="SSF57184">
    <property type="entry name" value="Growth factor receptor domain"/>
    <property type="match status" value="1"/>
</dbReference>
<dbReference type="FunFam" id="3.40.50.200:FF:000001">
    <property type="entry name" value="Furin 2, isoform B"/>
    <property type="match status" value="1"/>
</dbReference>
<dbReference type="PROSITE" id="PS00137">
    <property type="entry name" value="SUBTILASE_HIS"/>
    <property type="match status" value="1"/>
</dbReference>
<feature type="compositionally biased region" description="Acidic residues" evidence="13">
    <location>
        <begin position="734"/>
        <end position="752"/>
    </location>
</feature>
<evidence type="ECO:0000256" key="10">
    <source>
        <dbReference type="PIRSR" id="PIRSR615500-1"/>
    </source>
</evidence>
<keyword evidence="17" id="KW-1185">Reference proteome</keyword>
<dbReference type="Proteomes" id="UP000694388">
    <property type="component" value="Unplaced"/>
</dbReference>
<evidence type="ECO:0000256" key="2">
    <source>
        <dbReference type="ARBA" id="ARBA00022670"/>
    </source>
</evidence>
<comment type="similarity">
    <text evidence="11 12">Belongs to the peptidase S8 family.</text>
</comment>
<dbReference type="InterPro" id="IPR008979">
    <property type="entry name" value="Galactose-bd-like_sf"/>
</dbReference>
<dbReference type="GO" id="GO:0004252">
    <property type="term" value="F:serine-type endopeptidase activity"/>
    <property type="evidence" value="ECO:0007669"/>
    <property type="project" value="UniProtKB-UniRule"/>
</dbReference>
<dbReference type="Gene3D" id="3.30.70.850">
    <property type="entry name" value="Peptidase S8, pro-domain"/>
    <property type="match status" value="1"/>
</dbReference>
<feature type="domain" description="P/Homo B" evidence="15">
    <location>
        <begin position="407"/>
        <end position="539"/>
    </location>
</feature>
<dbReference type="GO" id="GO:0000139">
    <property type="term" value="C:Golgi membrane"/>
    <property type="evidence" value="ECO:0007669"/>
    <property type="project" value="TreeGrafter"/>
</dbReference>
<dbReference type="InterPro" id="IPR034182">
    <property type="entry name" value="Kexin/furin"/>
</dbReference>
<dbReference type="Pfam" id="PF01483">
    <property type="entry name" value="P_proprotein"/>
    <property type="match status" value="1"/>
</dbReference>
<dbReference type="Gene3D" id="2.60.120.260">
    <property type="entry name" value="Galactose-binding domain-like"/>
    <property type="match status" value="1"/>
</dbReference>
<keyword evidence="7" id="KW-0865">Zymogen</keyword>
<evidence type="ECO:0000259" key="15">
    <source>
        <dbReference type="PROSITE" id="PS51829"/>
    </source>
</evidence>
<evidence type="ECO:0000313" key="16">
    <source>
        <dbReference type="Ensembl" id="ENSEBUP00000011835.1"/>
    </source>
</evidence>
<dbReference type="Gene3D" id="3.40.50.200">
    <property type="entry name" value="Peptidase S8/S53 domain"/>
    <property type="match status" value="1"/>
</dbReference>
<dbReference type="InterPro" id="IPR009030">
    <property type="entry name" value="Growth_fac_rcpt_cys_sf"/>
</dbReference>
<keyword evidence="4" id="KW-0732">Signal</keyword>
<dbReference type="InterPro" id="IPR022398">
    <property type="entry name" value="Peptidase_S8_His-AS"/>
</dbReference>
<keyword evidence="9" id="KW-0325">Glycoprotein</keyword>
<dbReference type="PROSITE" id="PS00136">
    <property type="entry name" value="SUBTILASE_ASP"/>
    <property type="match status" value="1"/>
</dbReference>
<dbReference type="PROSITE" id="PS00138">
    <property type="entry name" value="SUBTILASE_SER"/>
    <property type="match status" value="1"/>
</dbReference>
<proteinExistence type="inferred from homology"/>
<evidence type="ECO:0000256" key="5">
    <source>
        <dbReference type="ARBA" id="ARBA00022801"/>
    </source>
</evidence>
<dbReference type="PRINTS" id="PR00723">
    <property type="entry name" value="SUBTILISIN"/>
</dbReference>
<dbReference type="InterPro" id="IPR006212">
    <property type="entry name" value="Furin_repeat"/>
</dbReference>
<dbReference type="SUPFAM" id="SSF54897">
    <property type="entry name" value="Protease propeptides/inhibitors"/>
    <property type="match status" value="1"/>
</dbReference>
<dbReference type="InterPro" id="IPR002884">
    <property type="entry name" value="P_dom"/>
</dbReference>
<dbReference type="PANTHER" id="PTHR42884:SF3">
    <property type="entry name" value="FURIN-LIKE PROTEASE 1, ISOFORMS 1_1-X_2"/>
    <property type="match status" value="1"/>
</dbReference>
<evidence type="ECO:0000256" key="11">
    <source>
        <dbReference type="PROSITE-ProRule" id="PRU01240"/>
    </source>
</evidence>
<dbReference type="SMART" id="SM00261">
    <property type="entry name" value="FU"/>
    <property type="match status" value="2"/>
</dbReference>
<dbReference type="GO" id="GO:0005802">
    <property type="term" value="C:trans-Golgi network"/>
    <property type="evidence" value="ECO:0007669"/>
    <property type="project" value="TreeGrafter"/>
</dbReference>
<dbReference type="PROSITE" id="PS51892">
    <property type="entry name" value="SUBTILASE"/>
    <property type="match status" value="1"/>
</dbReference>
<feature type="active site" description="Charge relay system" evidence="10 11">
    <location>
        <position position="158"/>
    </location>
</feature>
<protein>
    <submittedName>
        <fullName evidence="16">Furin, paired basic amino acid cleaving enzyme</fullName>
    </submittedName>
</protein>
<feature type="active site" description="Charge relay system" evidence="10 11">
    <location>
        <position position="331"/>
    </location>
</feature>
<evidence type="ECO:0000256" key="1">
    <source>
        <dbReference type="ARBA" id="ARBA00001913"/>
    </source>
</evidence>
<dbReference type="InterPro" id="IPR036852">
    <property type="entry name" value="Peptidase_S8/S53_dom_sf"/>
</dbReference>
<feature type="transmembrane region" description="Helical" evidence="14">
    <location>
        <begin position="674"/>
        <end position="696"/>
    </location>
</feature>
<comment type="cofactor">
    <cofactor evidence="1">
        <name>Ca(2+)</name>
        <dbReference type="ChEBI" id="CHEBI:29108"/>
    </cofactor>
</comment>